<dbReference type="Proteomes" id="UP000031449">
    <property type="component" value="Chromosome"/>
</dbReference>
<accession>A0A0B5AHW7</accession>
<keyword evidence="3" id="KW-1185">Reference proteome</keyword>
<organism evidence="2 3">
    <name type="scientific">Jeotgalibacillus malaysiensis</name>
    <dbReference type="NCBI Taxonomy" id="1508404"/>
    <lineage>
        <taxon>Bacteria</taxon>
        <taxon>Bacillati</taxon>
        <taxon>Bacillota</taxon>
        <taxon>Bacilli</taxon>
        <taxon>Bacillales</taxon>
        <taxon>Caryophanaceae</taxon>
        <taxon>Jeotgalibacillus</taxon>
    </lineage>
</organism>
<evidence type="ECO:0000313" key="3">
    <source>
        <dbReference type="Proteomes" id="UP000031449"/>
    </source>
</evidence>
<dbReference type="KEGG" id="jeo:JMA_03490"/>
<dbReference type="OrthoDB" id="2666968at2"/>
<dbReference type="EMBL" id="CP009416">
    <property type="protein sequence ID" value="AJD89666.1"/>
    <property type="molecule type" value="Genomic_DNA"/>
</dbReference>
<feature type="region of interest" description="Disordered" evidence="1">
    <location>
        <begin position="1"/>
        <end position="48"/>
    </location>
</feature>
<evidence type="ECO:0000256" key="1">
    <source>
        <dbReference type="SAM" id="MobiDB-lite"/>
    </source>
</evidence>
<reference evidence="2 3" key="1">
    <citation type="submission" date="2014-08" db="EMBL/GenBank/DDBJ databases">
        <title>Complete genome of a marine bacteria Jeotgalibacillus malaysiensis.</title>
        <authorList>
            <person name="Yaakop A.S."/>
            <person name="Chan K.-G."/>
            <person name="Goh K.M."/>
        </authorList>
    </citation>
    <scope>NUCLEOTIDE SEQUENCE [LARGE SCALE GENOMIC DNA]</scope>
    <source>
        <strain evidence="2 3">D5</strain>
    </source>
</reference>
<dbReference type="InterPro" id="IPR025175">
    <property type="entry name" value="DUF3934"/>
</dbReference>
<protein>
    <recommendedName>
        <fullName evidence="4">DUF3934 domain-containing protein</fullName>
    </recommendedName>
</protein>
<dbReference type="Pfam" id="PF13070">
    <property type="entry name" value="DUF3934"/>
    <property type="match status" value="1"/>
</dbReference>
<proteinExistence type="predicted"/>
<dbReference type="AlphaFoldDB" id="A0A0B5AHW7"/>
<name>A0A0B5AHW7_9BACL</name>
<feature type="compositionally biased region" description="Polar residues" evidence="1">
    <location>
        <begin position="36"/>
        <end position="48"/>
    </location>
</feature>
<gene>
    <name evidence="2" type="ORF">JMA_03490</name>
</gene>
<dbReference type="STRING" id="1508404.JMA_03490"/>
<evidence type="ECO:0008006" key="4">
    <source>
        <dbReference type="Google" id="ProtNLM"/>
    </source>
</evidence>
<dbReference type="BioCyc" id="JESP1508404:G14D9-9566-MONOMER"/>
<sequence length="48" mass="5258">MAKSKKSGVGQGTGKKGWNRWQAKAKKAKSFKPYQSKANKQSSGSEEK</sequence>
<evidence type="ECO:0000313" key="2">
    <source>
        <dbReference type="EMBL" id="AJD89666.1"/>
    </source>
</evidence>
<dbReference type="HOGENOM" id="CLU_203235_1_0_9"/>